<dbReference type="PATRIC" id="fig|269796.9.peg.2838"/>
<dbReference type="EMBL" id="CP000230">
    <property type="protein sequence ID" value="ABC23527.1"/>
    <property type="molecule type" value="Genomic_DNA"/>
</dbReference>
<keyword evidence="2" id="KW-1185">Reference proteome</keyword>
<evidence type="ECO:0000313" key="1">
    <source>
        <dbReference type="EMBL" id="ABC23527.1"/>
    </source>
</evidence>
<accession>Q2RQR8</accession>
<organism evidence="1 2">
    <name type="scientific">Rhodospirillum rubrum (strain ATCC 11170 / ATH 1.1.1 / DSM 467 / LMG 4362 / NCIMB 8255 / S1)</name>
    <dbReference type="NCBI Taxonomy" id="269796"/>
    <lineage>
        <taxon>Bacteria</taxon>
        <taxon>Pseudomonadati</taxon>
        <taxon>Pseudomonadota</taxon>
        <taxon>Alphaproteobacteria</taxon>
        <taxon>Rhodospirillales</taxon>
        <taxon>Rhodospirillaceae</taxon>
        <taxon>Rhodospirillum</taxon>
    </lineage>
</organism>
<gene>
    <name evidence="1" type="ordered locus">Rru_A2730</name>
</gene>
<protein>
    <submittedName>
        <fullName evidence="1">Uncharacterized protein</fullName>
    </submittedName>
</protein>
<evidence type="ECO:0000313" key="2">
    <source>
        <dbReference type="Proteomes" id="UP000001929"/>
    </source>
</evidence>
<dbReference type="eggNOG" id="ENOG50332N0">
    <property type="taxonomic scope" value="Bacteria"/>
</dbReference>
<name>Q2RQR8_RHORT</name>
<dbReference type="KEGG" id="rru:Rru_A2730"/>
<dbReference type="HOGENOM" id="CLU_168349_0_0_5"/>
<dbReference type="AlphaFoldDB" id="Q2RQR8"/>
<dbReference type="Proteomes" id="UP000001929">
    <property type="component" value="Chromosome"/>
</dbReference>
<proteinExistence type="predicted"/>
<reference evidence="1 2" key="1">
    <citation type="journal article" date="2011" name="Stand. Genomic Sci.">
        <title>Complete genome sequence of Rhodospirillum rubrum type strain (S1).</title>
        <authorList>
            <person name="Munk A.C."/>
            <person name="Copeland A."/>
            <person name="Lucas S."/>
            <person name="Lapidus A."/>
            <person name="Del Rio T.G."/>
            <person name="Barry K."/>
            <person name="Detter J.C."/>
            <person name="Hammon N."/>
            <person name="Israni S."/>
            <person name="Pitluck S."/>
            <person name="Brettin T."/>
            <person name="Bruce D."/>
            <person name="Han C."/>
            <person name="Tapia R."/>
            <person name="Gilna P."/>
            <person name="Schmutz J."/>
            <person name="Larimer F."/>
            <person name="Land M."/>
            <person name="Kyrpides N.C."/>
            <person name="Mavromatis K."/>
            <person name="Richardson P."/>
            <person name="Rohde M."/>
            <person name="Goker M."/>
            <person name="Klenk H.P."/>
            <person name="Zhang Y."/>
            <person name="Roberts G.P."/>
            <person name="Reslewic S."/>
            <person name="Schwartz D.C."/>
        </authorList>
    </citation>
    <scope>NUCLEOTIDE SEQUENCE [LARGE SCALE GENOMIC DNA]</scope>
    <source>
        <strain evidence="2">ATCC 11170 / ATH 1.1.1 / DSM 467 / LMG 4362 / NCIMB 8255 / S1</strain>
    </source>
</reference>
<dbReference type="EnsemblBacteria" id="ABC23527">
    <property type="protein sequence ID" value="ABC23527"/>
    <property type="gene ID" value="Rru_A2730"/>
</dbReference>
<dbReference type="RefSeq" id="WP_011390540.1">
    <property type="nucleotide sequence ID" value="NC_007643.1"/>
</dbReference>
<sequence length="104" mass="11509">MGAVGQEDYVRLFSLYGDGVATAYQDAKPGDAERFTLLFEQVMRLLAKGSSYNLSLPSTFTRTARDYVGGDGGTVSRLGDPDTRMFILSDLYDYLHLSRVRRAG</sequence>